<gene>
    <name evidence="16" type="ORF">LPBF_09405</name>
</gene>
<dbReference type="InterPro" id="IPR013783">
    <property type="entry name" value="Ig-like_fold"/>
</dbReference>
<dbReference type="Pfam" id="PF18962">
    <property type="entry name" value="Por_Secre_tail"/>
    <property type="match status" value="1"/>
</dbReference>
<dbReference type="InterPro" id="IPR022409">
    <property type="entry name" value="PKD/Chitinase_dom"/>
</dbReference>
<dbReference type="InterPro" id="IPR035986">
    <property type="entry name" value="PKD_dom_sf"/>
</dbReference>
<keyword evidence="8" id="KW-0732">Signal</keyword>
<evidence type="ECO:0000256" key="12">
    <source>
        <dbReference type="ARBA" id="ARBA00023145"/>
    </source>
</evidence>
<dbReference type="STRING" id="1763534.GCA_001831475_02250"/>
<dbReference type="InterPro" id="IPR026444">
    <property type="entry name" value="Secre_tail"/>
</dbReference>
<feature type="domain" description="Fibronectin type-III" evidence="15">
    <location>
        <begin position="965"/>
        <end position="1057"/>
    </location>
</feature>
<dbReference type="GO" id="GO:0005576">
    <property type="term" value="C:extracellular region"/>
    <property type="evidence" value="ECO:0007669"/>
    <property type="project" value="InterPro"/>
</dbReference>
<dbReference type="PROSITE" id="PS50853">
    <property type="entry name" value="FN3"/>
    <property type="match status" value="1"/>
</dbReference>
<dbReference type="SUPFAM" id="SSF49265">
    <property type="entry name" value="Fibronectin type III"/>
    <property type="match status" value="2"/>
</dbReference>
<dbReference type="InterPro" id="IPR013661">
    <property type="entry name" value="Peptidase_M9_N_dom"/>
</dbReference>
<evidence type="ECO:0000313" key="16">
    <source>
        <dbReference type="EMBL" id="OCB74820.1"/>
    </source>
</evidence>
<comment type="cofactor">
    <cofactor evidence="2">
        <name>Zn(2+)</name>
        <dbReference type="ChEBI" id="CHEBI:29105"/>
    </cofactor>
</comment>
<keyword evidence="5" id="KW-0964">Secreted</keyword>
<evidence type="ECO:0000256" key="2">
    <source>
        <dbReference type="ARBA" id="ARBA00001947"/>
    </source>
</evidence>
<dbReference type="GO" id="GO:0006508">
    <property type="term" value="P:proteolysis"/>
    <property type="evidence" value="ECO:0007669"/>
    <property type="project" value="InterPro"/>
</dbReference>
<dbReference type="GO" id="GO:0004222">
    <property type="term" value="F:metalloendopeptidase activity"/>
    <property type="evidence" value="ECO:0007669"/>
    <property type="project" value="InterPro"/>
</dbReference>
<dbReference type="PROSITE" id="PS50093">
    <property type="entry name" value="PKD"/>
    <property type="match status" value="1"/>
</dbReference>
<dbReference type="InterPro" id="IPR000601">
    <property type="entry name" value="PKD_dom"/>
</dbReference>
<comment type="caution">
    <text evidence="16">The sequence shown here is derived from an EMBL/GenBank/DDBJ whole genome shotgun (WGS) entry which is preliminary data.</text>
</comment>
<evidence type="ECO:0000256" key="11">
    <source>
        <dbReference type="ARBA" id="ARBA00023049"/>
    </source>
</evidence>
<evidence type="ECO:0000256" key="6">
    <source>
        <dbReference type="ARBA" id="ARBA00022670"/>
    </source>
</evidence>
<keyword evidence="9" id="KW-0378">Hydrolase</keyword>
<keyword evidence="12" id="KW-0865">Zymogen</keyword>
<evidence type="ECO:0000256" key="3">
    <source>
        <dbReference type="ARBA" id="ARBA00004613"/>
    </source>
</evidence>
<evidence type="ECO:0000313" key="17">
    <source>
        <dbReference type="Proteomes" id="UP000093510"/>
    </source>
</evidence>
<dbReference type="Gene3D" id="1.10.390.20">
    <property type="match status" value="1"/>
</dbReference>
<evidence type="ECO:0000259" key="15">
    <source>
        <dbReference type="PROSITE" id="PS50853"/>
    </source>
</evidence>
<keyword evidence="17" id="KW-1185">Reference proteome</keyword>
<dbReference type="AlphaFoldDB" id="A0A1B9DYR6"/>
<keyword evidence="7" id="KW-0479">Metal-binding</keyword>
<dbReference type="InterPro" id="IPR002169">
    <property type="entry name" value="Peptidase_M9A/M9B"/>
</dbReference>
<name>A0A1B9DYR6_9FLAO</name>
<evidence type="ECO:0000256" key="5">
    <source>
        <dbReference type="ARBA" id="ARBA00022525"/>
    </source>
</evidence>
<dbReference type="InterPro" id="IPR003961">
    <property type="entry name" value="FN3_dom"/>
</dbReference>
<reference evidence="16 17" key="1">
    <citation type="submission" date="2016-03" db="EMBL/GenBank/DDBJ databases">
        <authorList>
            <person name="Ploux O."/>
        </authorList>
    </citation>
    <scope>NUCLEOTIDE SEQUENCE [LARGE SCALE GENOMIC DNA]</scope>
    <source>
        <strain evidence="16 17">LPB0076</strain>
    </source>
</reference>
<dbReference type="Pfam" id="PF01752">
    <property type="entry name" value="Peptidase_M9"/>
    <property type="match status" value="1"/>
</dbReference>
<evidence type="ECO:0000259" key="14">
    <source>
        <dbReference type="PROSITE" id="PS50093"/>
    </source>
</evidence>
<evidence type="ECO:0000256" key="13">
    <source>
        <dbReference type="PIRSR" id="PIRSR602169-1"/>
    </source>
</evidence>
<feature type="domain" description="PKD" evidence="14">
    <location>
        <begin position="729"/>
        <end position="801"/>
    </location>
</feature>
<feature type="active site" evidence="13">
    <location>
        <position position="474"/>
    </location>
</feature>
<dbReference type="OrthoDB" id="951108at2"/>
<dbReference type="EC" id="3.4.24.3" evidence="4"/>
<dbReference type="SUPFAM" id="SSF49299">
    <property type="entry name" value="PKD domain"/>
    <property type="match status" value="1"/>
</dbReference>
<dbReference type="Gene3D" id="3.40.30.160">
    <property type="entry name" value="Collagenase ColT, N-terminal domain"/>
    <property type="match status" value="1"/>
</dbReference>
<dbReference type="Pfam" id="PF08453">
    <property type="entry name" value="Peptidase_M9_N"/>
    <property type="match status" value="1"/>
</dbReference>
<dbReference type="Pfam" id="PF00801">
    <property type="entry name" value="PKD"/>
    <property type="match status" value="1"/>
</dbReference>
<dbReference type="SMART" id="SM00089">
    <property type="entry name" value="PKD"/>
    <property type="match status" value="1"/>
</dbReference>
<keyword evidence="10" id="KW-0862">Zinc</keyword>
<dbReference type="CDD" id="cd00063">
    <property type="entry name" value="FN3"/>
    <property type="match status" value="1"/>
</dbReference>
<comment type="catalytic activity">
    <reaction evidence="1">
        <text>Digestion of native collagen in the triple helical region at Xaa-|-Gly bonds. With synthetic peptides, a preference is shown for Gly at P3 and P1', Pro and Ala at P2 and P2', and hydroxyproline, Ala or Arg at P3'.</text>
        <dbReference type="EC" id="3.4.24.3"/>
    </reaction>
</comment>
<dbReference type="InterPro" id="IPR036116">
    <property type="entry name" value="FN3_sf"/>
</dbReference>
<proteinExistence type="predicted"/>
<dbReference type="Pfam" id="PF00041">
    <property type="entry name" value="fn3"/>
    <property type="match status" value="1"/>
</dbReference>
<dbReference type="CDD" id="cd00146">
    <property type="entry name" value="PKD"/>
    <property type="match status" value="1"/>
</dbReference>
<dbReference type="InterPro" id="IPR045474">
    <property type="entry name" value="GEVED"/>
</dbReference>
<dbReference type="PRINTS" id="PR00931">
    <property type="entry name" value="MICOLLPTASE"/>
</dbReference>
<dbReference type="NCBIfam" id="TIGR04183">
    <property type="entry name" value="Por_Secre_tail"/>
    <property type="match status" value="1"/>
</dbReference>
<dbReference type="EMBL" id="LVEP01000036">
    <property type="protein sequence ID" value="OCB74820.1"/>
    <property type="molecule type" value="Genomic_DNA"/>
</dbReference>
<accession>A0A1B9DYR6</accession>
<organism evidence="16 17">
    <name type="scientific">Flavobacterium crassostreae</name>
    <dbReference type="NCBI Taxonomy" id="1763534"/>
    <lineage>
        <taxon>Bacteria</taxon>
        <taxon>Pseudomonadati</taxon>
        <taxon>Bacteroidota</taxon>
        <taxon>Flavobacteriia</taxon>
        <taxon>Flavobacteriales</taxon>
        <taxon>Flavobacteriaceae</taxon>
        <taxon>Flavobacterium</taxon>
    </lineage>
</organism>
<evidence type="ECO:0000256" key="7">
    <source>
        <dbReference type="ARBA" id="ARBA00022723"/>
    </source>
</evidence>
<evidence type="ECO:0000256" key="8">
    <source>
        <dbReference type="ARBA" id="ARBA00022729"/>
    </source>
</evidence>
<evidence type="ECO:0000256" key="10">
    <source>
        <dbReference type="ARBA" id="ARBA00022833"/>
    </source>
</evidence>
<dbReference type="GO" id="GO:0008270">
    <property type="term" value="F:zinc ion binding"/>
    <property type="evidence" value="ECO:0007669"/>
    <property type="project" value="InterPro"/>
</dbReference>
<keyword evidence="11" id="KW-0482">Metalloprotease</keyword>
<sequence>MKKKLFKIMQQVGLLFLGFNVLGQQAPPKELYNSKDQLTVCSRGVVKEPNTAIKKTNKFLANCPGTMATWASYSGSALVQQLKAATDYDGCLRTLFSFDASYGPSLFSNANVAIVAQEMYSISISHDGTLNSGMLGLATYLHAASYHDFFQTSVNFDANSTQKYNNAVESFANNAHLWDVTENALLILDEYLIMCDATGLRHKPAIINVVKTAMKNLTVLDNWKTIVNDDALMQKYVTAYNRMFFLMFRGIQPVDPLFESALNTDSEFISLMSKLATDSELKTNNTLELIPNNSIGEMVRMMTSSVLKPKVEPYLADIVKTLPRLTPNWYRIIKAINESGNCSAYSLCENIDAIKSEIDNMLFPNTFTFDDGKLVVKTPLSYETVLPLYYASKQVQAQVFRFIETDAAVANDPNIKLNMVVYGTLANYQDWQTLLNGIDTNNGGMYIERGATFYTYERTTMESTFSLEELFRHEYVHYLQGRYMANGFWGESPIYKNNRLVWFEEGMAEHFAGSTDTQGVTIRESQGSAIKNEGPSEYMTVSQILSADYNNGFKFYRYGNMLWSHWFKNDMATAKELVRLVRADDVAGYDAKINQLKANSALQTSFVNYLNNTVIKHENWWAVTTPWKEDKLYTVGAPADVQTEFIALTGKTAIAALEATTSLRRFSLTGTFTNGNFDTSLNDLIKKLNTSPTINNFKYLTGYYKNISGNTATYVITGPLRNASVDDAVDAQFSSSTVATITGGSVKFKNQSTGYIKSYLWSFPGGTPATSTDAEPIVNYLSAGNYNVELVVNGNNNSSNTMLKKDYISIYSKPTRVYCNASVVYDYSSILNVTFANINNDSQGFPLNGYADFTNFLAQVDPGKSYPIEVYPAHSAQGNNINVWIDWNQNGLFTDPGERVFSYEGINAVGSILIPSNATPGVTRMRVRYSYGKTSDPCGEDSYFGEVEDYSVLVKSSSNTVSIATPTNLVALPNISSLMVELSWIDNATNETSYVVERALPNGVYNLLATLSADATTYTDTGLMAGVTYSYRVTAKSNAVSSMFSNVVVVPMSITPTQTTLAKPIITDGDLYDTGFYAYWNTVINATVYEIELKNSLGEWTSFSTTIEGLLWVPKSGTQTIYDFRVRAKNATEFSPWSYAVANLNDKTFTLSTLFYELKKKGFAMYPNPASETVNFSFTNMDTNKITTTIYNLEGAVIDVIKNPLSYSLKGLSSGMYLVVVSDGIFKQTKKLIIK</sequence>
<evidence type="ECO:0000256" key="4">
    <source>
        <dbReference type="ARBA" id="ARBA00012653"/>
    </source>
</evidence>
<evidence type="ECO:0000256" key="9">
    <source>
        <dbReference type="ARBA" id="ARBA00022801"/>
    </source>
</evidence>
<evidence type="ECO:0000256" key="1">
    <source>
        <dbReference type="ARBA" id="ARBA00000424"/>
    </source>
</evidence>
<dbReference type="RefSeq" id="WP_066335554.1">
    <property type="nucleotide sequence ID" value="NZ_CP017688.1"/>
</dbReference>
<comment type="subcellular location">
    <subcellularLocation>
        <location evidence="3">Secreted</location>
    </subcellularLocation>
</comment>
<dbReference type="Pfam" id="PF20009">
    <property type="entry name" value="GEVED"/>
    <property type="match status" value="1"/>
</dbReference>
<dbReference type="Proteomes" id="UP000093510">
    <property type="component" value="Unassembled WGS sequence"/>
</dbReference>
<keyword evidence="6" id="KW-0645">Protease</keyword>
<dbReference type="Gene3D" id="2.60.40.10">
    <property type="entry name" value="Immunoglobulins"/>
    <property type="match status" value="2"/>
</dbReference>
<protein>
    <recommendedName>
        <fullName evidence="4">microbial collagenase</fullName>
        <ecNumber evidence="4">3.4.24.3</ecNumber>
    </recommendedName>
</protein>